<keyword evidence="1" id="KW-0732">Signal</keyword>
<dbReference type="InterPro" id="IPR029050">
    <property type="entry name" value="Immunoprotect_excell_Ig-like"/>
</dbReference>
<dbReference type="EMBL" id="BARW01037192">
    <property type="protein sequence ID" value="GAJ23306.1"/>
    <property type="molecule type" value="Genomic_DNA"/>
</dbReference>
<gene>
    <name evidence="2" type="ORF">S12H4_57487</name>
</gene>
<name>X1VX03_9ZZZZ</name>
<reference evidence="2" key="1">
    <citation type="journal article" date="2014" name="Front. Microbiol.">
        <title>High frequency of phylogenetically diverse reductive dehalogenase-homologous genes in deep subseafloor sedimentary metagenomes.</title>
        <authorList>
            <person name="Kawai M."/>
            <person name="Futagami T."/>
            <person name="Toyoda A."/>
            <person name="Takaki Y."/>
            <person name="Nishi S."/>
            <person name="Hori S."/>
            <person name="Arai W."/>
            <person name="Tsubouchi T."/>
            <person name="Morono Y."/>
            <person name="Uchiyama I."/>
            <person name="Ito T."/>
            <person name="Fujiyama A."/>
            <person name="Inagaki F."/>
            <person name="Takami H."/>
        </authorList>
    </citation>
    <scope>NUCLEOTIDE SEQUENCE</scope>
    <source>
        <strain evidence="2">Expedition CK06-06</strain>
    </source>
</reference>
<feature type="non-terminal residue" evidence="2">
    <location>
        <position position="1"/>
    </location>
</feature>
<dbReference type="Gene3D" id="2.60.40.1240">
    <property type="match status" value="1"/>
</dbReference>
<proteinExistence type="predicted"/>
<organism evidence="2">
    <name type="scientific">marine sediment metagenome</name>
    <dbReference type="NCBI Taxonomy" id="412755"/>
    <lineage>
        <taxon>unclassified sequences</taxon>
        <taxon>metagenomes</taxon>
        <taxon>ecological metagenomes</taxon>
    </lineage>
</organism>
<evidence type="ECO:0008006" key="3">
    <source>
        <dbReference type="Google" id="ProtNLM"/>
    </source>
</evidence>
<evidence type="ECO:0000256" key="1">
    <source>
        <dbReference type="ARBA" id="ARBA00022729"/>
    </source>
</evidence>
<evidence type="ECO:0000313" key="2">
    <source>
        <dbReference type="EMBL" id="GAJ23306.1"/>
    </source>
</evidence>
<comment type="caution">
    <text evidence="2">The sequence shown here is derived from an EMBL/GenBank/DDBJ whole genome shotgun (WGS) entry which is preliminary data.</text>
</comment>
<protein>
    <recommendedName>
        <fullName evidence="3">DUF4352 domain-containing protein</fullName>
    </recommendedName>
</protein>
<dbReference type="AlphaFoldDB" id="X1VX03"/>
<accession>X1VX03</accession>
<sequence>GGGARALLGSLVLALCVVGLVACGGGDGETEAIVASAEDADIGKVIRSGDWEVELIGPAEKQQMIGGDVGGGTAITYQAQNGVYVIVPVRVTNHMKEMDVVPRDLLVLVDDQGNQAPGCHSSIQMAYVHMFEIDLLLDSPLAAGATRDSVCLFDVSTDASGLKLGVKGTTETFAVGF</sequence>